<dbReference type="FunFam" id="3.40.50.300:FF:000113">
    <property type="entry name" value="Preprotein translocase subunit SecA"/>
    <property type="match status" value="1"/>
</dbReference>
<dbReference type="SMART" id="SM00958">
    <property type="entry name" value="SecA_PP_bind"/>
    <property type="match status" value="1"/>
</dbReference>
<keyword evidence="22" id="KW-1185">Reference proteome</keyword>
<dbReference type="EMBL" id="CP019698">
    <property type="protein sequence ID" value="AQS60315.1"/>
    <property type="molecule type" value="Genomic_DNA"/>
</dbReference>
<keyword evidence="12 15" id="KW-0811">Translocation</keyword>
<evidence type="ECO:0000256" key="17">
    <source>
        <dbReference type="SAM" id="Coils"/>
    </source>
</evidence>
<dbReference type="CDD" id="cd17928">
    <property type="entry name" value="DEXDc_SecA"/>
    <property type="match status" value="1"/>
</dbReference>
<dbReference type="InterPro" id="IPR004027">
    <property type="entry name" value="SEC_C_motif"/>
</dbReference>
<dbReference type="InterPro" id="IPR011115">
    <property type="entry name" value="SecA_DEAD"/>
</dbReference>
<feature type="binding site" evidence="15">
    <location>
        <position position="85"/>
    </location>
    <ligand>
        <name>ATP</name>
        <dbReference type="ChEBI" id="CHEBI:30616"/>
    </ligand>
</feature>
<dbReference type="RefSeq" id="WP_077715350.1">
    <property type="nucleotide sequence ID" value="NZ_CP019698.1"/>
</dbReference>
<dbReference type="SUPFAM" id="SSF52540">
    <property type="entry name" value="P-loop containing nucleoside triphosphate hydrolases"/>
    <property type="match status" value="2"/>
</dbReference>
<dbReference type="Pfam" id="PF01043">
    <property type="entry name" value="SecA_PP_bind"/>
    <property type="match status" value="1"/>
</dbReference>
<dbReference type="NCBIfam" id="NF009538">
    <property type="entry name" value="PRK12904.1"/>
    <property type="match status" value="1"/>
</dbReference>
<dbReference type="InterPro" id="IPR044722">
    <property type="entry name" value="SecA_SF2_C"/>
</dbReference>
<dbReference type="GO" id="GO:0006605">
    <property type="term" value="P:protein targeting"/>
    <property type="evidence" value="ECO:0007669"/>
    <property type="project" value="UniProtKB-UniRule"/>
</dbReference>
<dbReference type="GO" id="GO:0017038">
    <property type="term" value="P:protein import"/>
    <property type="evidence" value="ECO:0007669"/>
    <property type="project" value="InterPro"/>
</dbReference>
<dbReference type="InterPro" id="IPR011130">
    <property type="entry name" value="SecA_preprotein_X-link_dom"/>
</dbReference>
<keyword evidence="13 15" id="KW-0472">Membrane</keyword>
<feature type="compositionally biased region" description="Basic and acidic residues" evidence="18">
    <location>
        <begin position="840"/>
        <end position="854"/>
    </location>
</feature>
<dbReference type="PROSITE" id="PS51196">
    <property type="entry name" value="SECA_MOTOR_DEAD"/>
    <property type="match status" value="1"/>
</dbReference>
<dbReference type="Pfam" id="PF21090">
    <property type="entry name" value="P-loop_SecA"/>
    <property type="match status" value="1"/>
</dbReference>
<keyword evidence="9 15" id="KW-0067">ATP-binding</keyword>
<feature type="binding site" evidence="15">
    <location>
        <begin position="103"/>
        <end position="107"/>
    </location>
    <ligand>
        <name>ATP</name>
        <dbReference type="ChEBI" id="CHEBI:30616"/>
    </ligand>
</feature>
<dbReference type="HAMAP" id="MF_01382">
    <property type="entry name" value="SecA"/>
    <property type="match status" value="1"/>
</dbReference>
<dbReference type="AlphaFoldDB" id="A0A1S6IZW1"/>
<dbReference type="OrthoDB" id="9805579at2"/>
<dbReference type="GO" id="GO:0031522">
    <property type="term" value="C:cell envelope Sec protein transport complex"/>
    <property type="evidence" value="ECO:0007669"/>
    <property type="project" value="UniProtKB-ARBA"/>
</dbReference>
<proteinExistence type="inferred from homology"/>
<keyword evidence="3 15" id="KW-0813">Transport</keyword>
<comment type="cofactor">
    <cofactor evidence="1">
        <name>Zn(2+)</name>
        <dbReference type="ChEBI" id="CHEBI:29105"/>
    </cofactor>
</comment>
<feature type="domain" description="SecA family profile" evidence="20">
    <location>
        <begin position="1"/>
        <end position="610"/>
    </location>
</feature>
<dbReference type="SUPFAM" id="SSF81886">
    <property type="entry name" value="Helical scaffold and wing domains of SecA"/>
    <property type="match status" value="1"/>
</dbReference>
<evidence type="ECO:0000256" key="7">
    <source>
        <dbReference type="ARBA" id="ARBA00022741"/>
    </source>
</evidence>
<dbReference type="GO" id="GO:0065002">
    <property type="term" value="P:intracellular protein transmembrane transport"/>
    <property type="evidence" value="ECO:0007669"/>
    <property type="project" value="UniProtKB-UniRule"/>
</dbReference>
<name>A0A1S6IZW1_9FIRM</name>
<evidence type="ECO:0000313" key="22">
    <source>
        <dbReference type="Proteomes" id="UP000189464"/>
    </source>
</evidence>
<evidence type="ECO:0000256" key="6">
    <source>
        <dbReference type="ARBA" id="ARBA00022723"/>
    </source>
</evidence>
<feature type="region of interest" description="Disordered" evidence="18">
    <location>
        <begin position="840"/>
        <end position="862"/>
    </location>
</feature>
<dbReference type="CDD" id="cd18803">
    <property type="entry name" value="SF2_C_secA"/>
    <property type="match status" value="1"/>
</dbReference>
<dbReference type="InterPro" id="IPR014001">
    <property type="entry name" value="Helicase_ATP-bd"/>
</dbReference>
<evidence type="ECO:0000256" key="13">
    <source>
        <dbReference type="ARBA" id="ARBA00023136"/>
    </source>
</evidence>
<dbReference type="EC" id="7.4.2.8" evidence="15"/>
<dbReference type="Pfam" id="PF07516">
    <property type="entry name" value="SecA_SW"/>
    <property type="match status" value="1"/>
</dbReference>
<dbReference type="STRING" id="1833852.B0537_15310"/>
<dbReference type="InterPro" id="IPR000185">
    <property type="entry name" value="SecA"/>
</dbReference>
<keyword evidence="10 15" id="KW-0653">Protein transport</keyword>
<dbReference type="PANTHER" id="PTHR30612">
    <property type="entry name" value="SECA INNER MEMBRANE COMPONENT OF SEC PROTEIN SECRETION SYSTEM"/>
    <property type="match status" value="1"/>
</dbReference>
<comment type="catalytic activity">
    <reaction evidence="14 15">
        <text>ATP + H2O + cellular proteinSide 1 = ADP + phosphate + cellular proteinSide 2.</text>
        <dbReference type="EC" id="7.4.2.8"/>
    </reaction>
</comment>
<dbReference type="Pfam" id="PF07517">
    <property type="entry name" value="SecA_DEAD"/>
    <property type="match status" value="1"/>
</dbReference>
<dbReference type="PANTHER" id="PTHR30612:SF0">
    <property type="entry name" value="CHLOROPLAST PROTEIN-TRANSPORTING ATPASE"/>
    <property type="match status" value="1"/>
</dbReference>
<dbReference type="InterPro" id="IPR011116">
    <property type="entry name" value="SecA_Wing/Scaffold"/>
</dbReference>
<evidence type="ECO:0000256" key="8">
    <source>
        <dbReference type="ARBA" id="ARBA00022833"/>
    </source>
</evidence>
<dbReference type="GO" id="GO:0008564">
    <property type="term" value="F:protein-exporting ATPase activity"/>
    <property type="evidence" value="ECO:0007669"/>
    <property type="project" value="UniProtKB-EC"/>
</dbReference>
<sequence>MFSFLKNLFDDNAKEIKRLQRIVDDINGLEEQIASLTDEELRNKTGEFKQLLENGRTLDDILPEAYAVVREASKRVLGMRHYDVQLIGGMVLHQGRIAEMRTGEGKTLVATLPVYLNALTGKGVHVVTVNDYLATRDSEWMGRLYRFLGLSVGLIVHGLKPEERRAAYAADITYGTNNEFGFDYLRDNMAHHPAQLVQRDLNFAIVDEVDSILIDEARTPLIISGAADKPTELYYKMAKIVPKLTRDTDYVVDEKAHTVLLTEEGVDKVEKLLGVENLYDEANMELNHYLNQSLKAYGLMHRDRDYVVRDGQVVIVDEFTGRLMFGRRYSDGLHQAIEAKEGVKIEKESQTLATITFQNYFRMYKKLAGMTGTALTEEEEFRKIYGLDVVVIPTNKPMIRKDLPDVVYKTEASKFKAVVEDVVTRYQTGQPVLVGTISIAKSELLSALLKRRGVPHQVLNAKFHDKEAEIIAQAGRFKAVTIATNMAGRGTDILLGGNPEFLARNELRKKGQTEETAPEEYKQLLDKFKKQCEEERNRVMELGGLHIIGTERHESRRIDNQLRGRAGRQGDPGSSQFYIALEDDLMRLFGSDNIAGLMERLGMEEDTPIEHGLITKSIETAQKRVESRNFSIRKHVLDYDDVMNQQREVIYQQRRQVLTGENMADTIKDIIAKVVERSIGIYCPEGVHQEEWDLAGLLEHAESLYLPNHKLEVTDFEDMGREGLKEELLEKAMEFYQRREQELGAETMREIERAILLRLVDEKWMDHLDAMDQLREGVGLRGYGNKNPLIEYKFEAFEMFNNMIANIQDDLVRYIFRVNVAPQIRQQRVMVENRYQEEGAKPVRKEQSVGRNDDCPCGSGKKYKKCCGK</sequence>
<keyword evidence="5 15" id="KW-0963">Cytoplasm</keyword>
<evidence type="ECO:0000259" key="20">
    <source>
        <dbReference type="PROSITE" id="PS51196"/>
    </source>
</evidence>
<dbReference type="SMART" id="SM00957">
    <property type="entry name" value="SecA_DEAD"/>
    <property type="match status" value="1"/>
</dbReference>
<keyword evidence="6" id="KW-0479">Metal-binding</keyword>
<organism evidence="21 22">
    <name type="scientific">Desulforamulus ferrireducens</name>
    <dbReference type="NCBI Taxonomy" id="1833852"/>
    <lineage>
        <taxon>Bacteria</taxon>
        <taxon>Bacillati</taxon>
        <taxon>Bacillota</taxon>
        <taxon>Clostridia</taxon>
        <taxon>Eubacteriales</taxon>
        <taxon>Peptococcaceae</taxon>
        <taxon>Desulforamulus</taxon>
    </lineage>
</organism>
<dbReference type="Gene3D" id="1.10.3060.10">
    <property type="entry name" value="Helical scaffold and wing domains of SecA"/>
    <property type="match status" value="1"/>
</dbReference>
<evidence type="ECO:0000256" key="12">
    <source>
        <dbReference type="ARBA" id="ARBA00023010"/>
    </source>
</evidence>
<dbReference type="GO" id="GO:0005524">
    <property type="term" value="F:ATP binding"/>
    <property type="evidence" value="ECO:0007669"/>
    <property type="project" value="UniProtKB-UniRule"/>
</dbReference>
<keyword evidence="4 15" id="KW-1003">Cell membrane</keyword>
<dbReference type="FunFam" id="1.10.3060.10:FF:000002">
    <property type="entry name" value="Preprotein translocase subunit SecA"/>
    <property type="match status" value="1"/>
</dbReference>
<keyword evidence="8" id="KW-0862">Zinc</keyword>
<dbReference type="Gene3D" id="3.40.50.300">
    <property type="entry name" value="P-loop containing nucleotide triphosphate hydrolases"/>
    <property type="match status" value="2"/>
</dbReference>
<dbReference type="InterPro" id="IPR020937">
    <property type="entry name" value="SecA_CS"/>
</dbReference>
<dbReference type="PROSITE" id="PS51192">
    <property type="entry name" value="HELICASE_ATP_BIND_1"/>
    <property type="match status" value="1"/>
</dbReference>
<accession>A0A1S6IZW1</accession>
<dbReference type="NCBIfam" id="TIGR00963">
    <property type="entry name" value="secA"/>
    <property type="match status" value="1"/>
</dbReference>
<dbReference type="KEGG" id="dfg:B0537_15310"/>
<dbReference type="InterPro" id="IPR036670">
    <property type="entry name" value="SecA_X-link_sf"/>
</dbReference>
<dbReference type="InterPro" id="IPR014018">
    <property type="entry name" value="SecA_motor_DEAD"/>
</dbReference>
<reference evidence="21 22" key="1">
    <citation type="journal article" date="2016" name="Int. J. Syst. Evol. Microbiol.">
        <title>Desulfotomaculum ferrireducens sp. nov., a moderately thermophilic sulfate-reducing and dissimilatory Fe(III)-reducing bacterium isolated from compost.</title>
        <authorList>
            <person name="Yang G."/>
            <person name="Guo J."/>
            <person name="Zhuang L."/>
            <person name="Yuan Y."/>
            <person name="Zhou S."/>
        </authorList>
    </citation>
    <scope>NUCLEOTIDE SEQUENCE [LARGE SCALE GENOMIC DNA]</scope>
    <source>
        <strain evidence="21 22">GSS09</strain>
    </source>
</reference>
<keyword evidence="17" id="KW-0175">Coiled coil</keyword>
<dbReference type="GO" id="GO:0046872">
    <property type="term" value="F:metal ion binding"/>
    <property type="evidence" value="ECO:0007669"/>
    <property type="project" value="UniProtKB-KW"/>
</dbReference>
<evidence type="ECO:0000256" key="18">
    <source>
        <dbReference type="SAM" id="MobiDB-lite"/>
    </source>
</evidence>
<evidence type="ECO:0000256" key="1">
    <source>
        <dbReference type="ARBA" id="ARBA00001947"/>
    </source>
</evidence>
<dbReference type="Pfam" id="PF02810">
    <property type="entry name" value="SEC-C"/>
    <property type="match status" value="1"/>
</dbReference>
<feature type="domain" description="Helicase ATP-binding" evidence="19">
    <location>
        <begin position="87"/>
        <end position="245"/>
    </location>
</feature>
<dbReference type="InterPro" id="IPR036266">
    <property type="entry name" value="SecA_Wing/Scaffold_sf"/>
</dbReference>
<dbReference type="SUPFAM" id="SSF81767">
    <property type="entry name" value="Pre-protein crosslinking domain of SecA"/>
    <property type="match status" value="1"/>
</dbReference>
<keyword evidence="11 15" id="KW-1278">Translocase</keyword>
<dbReference type="GO" id="GO:0005829">
    <property type="term" value="C:cytosol"/>
    <property type="evidence" value="ECO:0007669"/>
    <property type="project" value="TreeGrafter"/>
</dbReference>
<protein>
    <recommendedName>
        <fullName evidence="15 16">Protein translocase subunit SecA</fullName>
        <ecNumber evidence="15">7.4.2.8</ecNumber>
    </recommendedName>
</protein>
<evidence type="ECO:0000259" key="19">
    <source>
        <dbReference type="PROSITE" id="PS51192"/>
    </source>
</evidence>
<keyword evidence="7 15" id="KW-0547">Nucleotide-binding</keyword>
<comment type="function">
    <text evidence="15">Part of the Sec protein translocase complex. Interacts with the SecYEG preprotein conducting channel. Has a central role in coupling the hydrolysis of ATP to the transfer of proteins into and across the cell membrane, serving as an ATP-driven molecular motor driving the stepwise translocation of polypeptide chains across the membrane.</text>
</comment>
<evidence type="ECO:0000256" key="15">
    <source>
        <dbReference type="HAMAP-Rule" id="MF_01382"/>
    </source>
</evidence>
<evidence type="ECO:0000256" key="5">
    <source>
        <dbReference type="ARBA" id="ARBA00022490"/>
    </source>
</evidence>
<feature type="binding site" evidence="15">
    <location>
        <position position="492"/>
    </location>
    <ligand>
        <name>ATP</name>
        <dbReference type="ChEBI" id="CHEBI:30616"/>
    </ligand>
</feature>
<evidence type="ECO:0000256" key="3">
    <source>
        <dbReference type="ARBA" id="ARBA00022448"/>
    </source>
</evidence>
<comment type="similarity">
    <text evidence="2 15 16">Belongs to the SecA family.</text>
</comment>
<dbReference type="FunFam" id="3.90.1440.10:FF:000002">
    <property type="entry name" value="Protein translocase subunit SecA"/>
    <property type="match status" value="1"/>
</dbReference>
<evidence type="ECO:0000313" key="21">
    <source>
        <dbReference type="EMBL" id="AQS60315.1"/>
    </source>
</evidence>
<dbReference type="GO" id="GO:0005886">
    <property type="term" value="C:plasma membrane"/>
    <property type="evidence" value="ECO:0007669"/>
    <property type="project" value="UniProtKB-SubCell"/>
</dbReference>
<evidence type="ECO:0000256" key="14">
    <source>
        <dbReference type="ARBA" id="ARBA00034006"/>
    </source>
</evidence>
<evidence type="ECO:0000256" key="4">
    <source>
        <dbReference type="ARBA" id="ARBA00022475"/>
    </source>
</evidence>
<comment type="subcellular location">
    <subcellularLocation>
        <location evidence="15">Cell membrane</location>
        <topology evidence="15">Peripheral membrane protein</topology>
        <orientation evidence="15">Cytoplasmic side</orientation>
    </subcellularLocation>
    <subcellularLocation>
        <location evidence="15">Cytoplasm</location>
    </subcellularLocation>
    <text evidence="15">Distribution is 50-50.</text>
</comment>
<dbReference type="Proteomes" id="UP000189464">
    <property type="component" value="Chromosome"/>
</dbReference>
<evidence type="ECO:0000256" key="10">
    <source>
        <dbReference type="ARBA" id="ARBA00022927"/>
    </source>
</evidence>
<dbReference type="FunFam" id="3.40.50.300:FF:000334">
    <property type="entry name" value="Protein translocase subunit SecA"/>
    <property type="match status" value="1"/>
</dbReference>
<feature type="coiled-coil region" evidence="17">
    <location>
        <begin position="12"/>
        <end position="39"/>
    </location>
</feature>
<evidence type="ECO:0000256" key="11">
    <source>
        <dbReference type="ARBA" id="ARBA00022967"/>
    </source>
</evidence>
<dbReference type="Gene3D" id="3.90.1440.10">
    <property type="entry name" value="SecA, preprotein cross-linking domain"/>
    <property type="match status" value="1"/>
</dbReference>
<dbReference type="PROSITE" id="PS01312">
    <property type="entry name" value="SECA"/>
    <property type="match status" value="1"/>
</dbReference>
<gene>
    <name evidence="15" type="primary">secA</name>
    <name evidence="21" type="ORF">B0537_15310</name>
</gene>
<evidence type="ECO:0000256" key="9">
    <source>
        <dbReference type="ARBA" id="ARBA00022840"/>
    </source>
</evidence>
<evidence type="ECO:0000256" key="16">
    <source>
        <dbReference type="RuleBase" id="RU003874"/>
    </source>
</evidence>
<comment type="subunit">
    <text evidence="15">Monomer and homodimer. Part of the essential Sec protein translocation apparatus which comprises SecA, SecYEG and auxiliary proteins SecDF. Other proteins may also be involved.</text>
</comment>
<dbReference type="PRINTS" id="PR00906">
    <property type="entry name" value="SECA"/>
</dbReference>
<dbReference type="InterPro" id="IPR027417">
    <property type="entry name" value="P-loop_NTPase"/>
</dbReference>
<dbReference type="GO" id="GO:0043952">
    <property type="term" value="P:protein transport by the Sec complex"/>
    <property type="evidence" value="ECO:0007669"/>
    <property type="project" value="TreeGrafter"/>
</dbReference>
<evidence type="ECO:0000256" key="2">
    <source>
        <dbReference type="ARBA" id="ARBA00007650"/>
    </source>
</evidence>